<dbReference type="InterPro" id="IPR017850">
    <property type="entry name" value="Alkaline_phosphatase_core_sf"/>
</dbReference>
<dbReference type="InterPro" id="IPR011258">
    <property type="entry name" value="BPG-indep_PGM_N"/>
</dbReference>
<evidence type="ECO:0000256" key="11">
    <source>
        <dbReference type="PIRSR" id="PIRSR001492-1"/>
    </source>
</evidence>
<comment type="cofactor">
    <cofactor evidence="2">
        <name>Mn(2+)</name>
        <dbReference type="ChEBI" id="CHEBI:29035"/>
    </cofactor>
</comment>
<feature type="binding site" evidence="13">
    <location>
        <position position="494"/>
    </location>
    <ligand>
        <name>Mn(2+)</name>
        <dbReference type="ChEBI" id="CHEBI:29035"/>
        <label>1</label>
    </ligand>
</feature>
<evidence type="ECO:0000256" key="8">
    <source>
        <dbReference type="ARBA" id="ARBA00023211"/>
    </source>
</evidence>
<evidence type="ECO:0000256" key="5">
    <source>
        <dbReference type="ARBA" id="ARBA00008819"/>
    </source>
</evidence>
<evidence type="ECO:0000259" key="14">
    <source>
        <dbReference type="Pfam" id="PF01676"/>
    </source>
</evidence>
<feature type="binding site" evidence="12">
    <location>
        <begin position="163"/>
        <end position="164"/>
    </location>
    <ligand>
        <name>substrate</name>
    </ligand>
</feature>
<dbReference type="UniPathway" id="UPA00109">
    <property type="reaction ID" value="UER00186"/>
</dbReference>
<dbReference type="Gene3D" id="3.40.720.10">
    <property type="entry name" value="Alkaline Phosphatase, subunit A"/>
    <property type="match status" value="1"/>
</dbReference>
<dbReference type="GO" id="GO:0004619">
    <property type="term" value="F:phosphoglycerate mutase activity"/>
    <property type="evidence" value="ECO:0007669"/>
    <property type="project" value="UniProtKB-UniRule"/>
</dbReference>
<dbReference type="PIRSF" id="PIRSF001492">
    <property type="entry name" value="IPGAM"/>
    <property type="match status" value="1"/>
</dbReference>
<dbReference type="InterPro" id="IPR006124">
    <property type="entry name" value="Metalloenzyme"/>
</dbReference>
<evidence type="ECO:0000256" key="12">
    <source>
        <dbReference type="PIRSR" id="PIRSR001492-2"/>
    </source>
</evidence>
<dbReference type="Pfam" id="PF06415">
    <property type="entry name" value="iPGM_N"/>
    <property type="match status" value="1"/>
</dbReference>
<dbReference type="SUPFAM" id="SSF64158">
    <property type="entry name" value="2,3-Bisphosphoglycerate-independent phosphoglycerate mutase, substrate-binding domain"/>
    <property type="match status" value="1"/>
</dbReference>
<dbReference type="GO" id="GO:0006007">
    <property type="term" value="P:glucose catabolic process"/>
    <property type="evidence" value="ECO:0007669"/>
    <property type="project" value="InterPro"/>
</dbReference>
<dbReference type="GO" id="GO:0005737">
    <property type="term" value="C:cytoplasm"/>
    <property type="evidence" value="ECO:0007669"/>
    <property type="project" value="InterPro"/>
</dbReference>
<comment type="caution">
    <text evidence="16">The sequence shown here is derived from an EMBL/GenBank/DDBJ whole genome shotgun (WGS) entry which is preliminary data.</text>
</comment>
<feature type="binding site" evidence="13">
    <location>
        <position position="426"/>
    </location>
    <ligand>
        <name>Mn(2+)</name>
        <dbReference type="ChEBI" id="CHEBI:29035"/>
        <label>1</label>
    </ligand>
</feature>
<dbReference type="InterPro" id="IPR005995">
    <property type="entry name" value="Pgm_bpd_ind"/>
</dbReference>
<evidence type="ECO:0000313" key="17">
    <source>
        <dbReference type="Proteomes" id="UP000249396"/>
    </source>
</evidence>
<reference evidence="16 17" key="1">
    <citation type="journal article" date="2018" name="Aquat. Microb. Ecol.">
        <title>Gammaproteobacterial methanotrophs dominate.</title>
        <authorList>
            <person name="Rissanen A.J."/>
            <person name="Saarenheimo J."/>
            <person name="Tiirola M."/>
            <person name="Peura S."/>
            <person name="Aalto S.L."/>
            <person name="Karvinen A."/>
            <person name="Nykanen H."/>
        </authorList>
    </citation>
    <scope>NUCLEOTIDE SEQUENCE [LARGE SCALE GENOMIC DNA]</scope>
    <source>
        <strain evidence="16">AMbin10</strain>
    </source>
</reference>
<keyword evidence="6 13" id="KW-0479">Metal-binding</keyword>
<dbReference type="PANTHER" id="PTHR31637:SF0">
    <property type="entry name" value="2,3-BISPHOSPHOGLYCERATE-INDEPENDENT PHOSPHOGLYCERATE MUTASE"/>
    <property type="match status" value="1"/>
</dbReference>
<feature type="binding site" evidence="12">
    <location>
        <begin position="279"/>
        <end position="282"/>
    </location>
    <ligand>
        <name>substrate</name>
    </ligand>
</feature>
<dbReference type="Proteomes" id="UP000249396">
    <property type="component" value="Unassembled WGS sequence"/>
</dbReference>
<organism evidence="16 17">
    <name type="scientific">Candidatus Methylumidiphilus alinenensis</name>
    <dbReference type="NCBI Taxonomy" id="2202197"/>
    <lineage>
        <taxon>Bacteria</taxon>
        <taxon>Pseudomonadati</taxon>
        <taxon>Pseudomonadota</taxon>
        <taxon>Gammaproteobacteria</taxon>
        <taxon>Methylococcales</taxon>
        <taxon>Candidatus Methylumidiphilus</taxon>
    </lineage>
</organism>
<dbReference type="NCBIfam" id="TIGR01307">
    <property type="entry name" value="pgm_bpd_ind"/>
    <property type="match status" value="1"/>
</dbReference>
<feature type="active site" description="Phosphoserine intermediate" evidence="11">
    <location>
        <position position="72"/>
    </location>
</feature>
<dbReference type="EMBL" id="QJPH01000325">
    <property type="protein sequence ID" value="PZN78049.1"/>
    <property type="molecule type" value="Genomic_DNA"/>
</dbReference>
<feature type="binding site" evidence="12">
    <location>
        <position position="199"/>
    </location>
    <ligand>
        <name>substrate</name>
    </ligand>
</feature>
<dbReference type="FunFam" id="3.40.1450.10:FF:000002">
    <property type="entry name" value="2,3-bisphosphoglycerate-independent phosphoglycerate mutase"/>
    <property type="match status" value="1"/>
</dbReference>
<evidence type="ECO:0000313" key="16">
    <source>
        <dbReference type="EMBL" id="PZN78049.1"/>
    </source>
</evidence>
<evidence type="ECO:0000256" key="13">
    <source>
        <dbReference type="PIRSR" id="PIRSR001492-3"/>
    </source>
</evidence>
<evidence type="ECO:0000256" key="10">
    <source>
        <dbReference type="NCBIfam" id="TIGR01307"/>
    </source>
</evidence>
<dbReference type="GO" id="GO:0030145">
    <property type="term" value="F:manganese ion binding"/>
    <property type="evidence" value="ECO:0007669"/>
    <property type="project" value="InterPro"/>
</dbReference>
<feature type="domain" description="Metalloenzyme" evidence="14">
    <location>
        <begin position="14"/>
        <end position="536"/>
    </location>
</feature>
<evidence type="ECO:0000256" key="3">
    <source>
        <dbReference type="ARBA" id="ARBA00002315"/>
    </source>
</evidence>
<feature type="binding site" evidence="13">
    <location>
        <position position="464"/>
    </location>
    <ligand>
        <name>Mn(2+)</name>
        <dbReference type="ChEBI" id="CHEBI:29035"/>
        <label>2</label>
    </ligand>
</feature>
<feature type="binding site" evidence="13">
    <location>
        <position position="21"/>
    </location>
    <ligand>
        <name>Mn(2+)</name>
        <dbReference type="ChEBI" id="CHEBI:29035"/>
        <label>2</label>
    </ligand>
</feature>
<feature type="domain" description="BPG-independent PGAM N-terminal" evidence="15">
    <location>
        <begin position="92"/>
        <end position="315"/>
    </location>
</feature>
<dbReference type="SUPFAM" id="SSF53649">
    <property type="entry name" value="Alkaline phosphatase-like"/>
    <property type="match status" value="1"/>
</dbReference>
<comment type="function">
    <text evidence="3">Catalyzes the interconversion of 2-phosphoglycerate and 3-phosphoglycerate.</text>
</comment>
<evidence type="ECO:0000256" key="4">
    <source>
        <dbReference type="ARBA" id="ARBA00004798"/>
    </source>
</evidence>
<evidence type="ECO:0000256" key="1">
    <source>
        <dbReference type="ARBA" id="ARBA00000370"/>
    </source>
</evidence>
<evidence type="ECO:0000256" key="2">
    <source>
        <dbReference type="ARBA" id="ARBA00001936"/>
    </source>
</evidence>
<dbReference type="AlphaFoldDB" id="A0A2W4R7A7"/>
<feature type="binding site" evidence="13">
    <location>
        <position position="72"/>
    </location>
    <ligand>
        <name>Mn(2+)</name>
        <dbReference type="ChEBI" id="CHEBI:29035"/>
        <label>2</label>
    </ligand>
</feature>
<gene>
    <name evidence="16" type="ORF">DM484_13535</name>
</gene>
<dbReference type="EC" id="5.4.2.12" evidence="10"/>
<comment type="catalytic activity">
    <reaction evidence="1">
        <text>(2R)-2-phosphoglycerate = (2R)-3-phosphoglycerate</text>
        <dbReference type="Rhea" id="RHEA:15901"/>
        <dbReference type="ChEBI" id="CHEBI:58272"/>
        <dbReference type="ChEBI" id="CHEBI:58289"/>
        <dbReference type="EC" id="5.4.2.12"/>
    </reaction>
</comment>
<evidence type="ECO:0000256" key="7">
    <source>
        <dbReference type="ARBA" id="ARBA00023152"/>
    </source>
</evidence>
<comment type="pathway">
    <text evidence="4">Carbohydrate degradation; glycolysis; pyruvate from D-glyceraldehyde 3-phosphate: step 3/5.</text>
</comment>
<dbReference type="Pfam" id="PF01676">
    <property type="entry name" value="Metalloenzyme"/>
    <property type="match status" value="1"/>
</dbReference>
<comment type="similarity">
    <text evidence="5">Belongs to the BPG-independent phosphoglycerate mutase family.</text>
</comment>
<feature type="binding site" evidence="12">
    <location>
        <position position="206"/>
    </location>
    <ligand>
        <name>substrate</name>
    </ligand>
</feature>
<proteinExistence type="inferred from homology"/>
<sequence>MLKKLSSFPGVEGPVVTIVLDGFGYTPNHEGNAIYNAYTPTLDRLFAQYPHTLLKAHGKFVGMPSNEDMGNSEVGHNAIGAGQVYNQGASLVNDAIATGALYEAQSWREVIANVTAHSSTLHFLGLFSDGNVHSHIDHLKALIVRAKHEHVKRVRVHILLDGRDVPETSALDYVEPFEAFLTQLREPGFDVRIASGGGRMNITMDRYEADWGMVEKGWKTHVLGLGPHFHSAAEAILATRGESPNVIIDQDLPPFVIVENGQPVGAIHDNDSVVFFNFRGDRGIEISRAFEDEDFKPFDRVRYPKVTYAGMLQYDGDLKIPKRFLVVPPKIRDTMGEYLADAGIPQLAISETQKYGHVTYFWNGNRSGKFDDKLETYIEIPSDIIPFEQRPWMKSAEITDELIRQLQTGKYRALRVNYANGDMVGHTGNYQATISAVEAVDLALGRLLPVIDALKGVAIITADHGNADEMYEINAKTGQPKKKADGEFSAKTSHTLNPVPCIFYSKRWKDSFNLAELEQRGLSNLAATVVNLLGYEAPLMWDKGLLLFK</sequence>
<dbReference type="InterPro" id="IPR036646">
    <property type="entry name" value="PGAM_B_sf"/>
</dbReference>
<feature type="binding site" evidence="12">
    <location>
        <position position="133"/>
    </location>
    <ligand>
        <name>substrate</name>
    </ligand>
</feature>
<evidence type="ECO:0000256" key="6">
    <source>
        <dbReference type="ARBA" id="ARBA00022723"/>
    </source>
</evidence>
<keyword evidence="7" id="KW-0324">Glycolysis</keyword>
<protein>
    <recommendedName>
        <fullName evidence="10">2,3-bisphosphoglycerate-independent phosphoglycerate mutase</fullName>
        <ecNumber evidence="10">5.4.2.12</ecNumber>
    </recommendedName>
</protein>
<feature type="binding site" evidence="13">
    <location>
        <position position="463"/>
    </location>
    <ligand>
        <name>Mn(2+)</name>
        <dbReference type="ChEBI" id="CHEBI:29035"/>
        <label>2</label>
    </ligand>
</feature>
<dbReference type="Gene3D" id="3.40.1450.10">
    <property type="entry name" value="BPG-independent phosphoglycerate mutase, domain B"/>
    <property type="match status" value="1"/>
</dbReference>
<accession>A0A2W4R7A7</accession>
<feature type="binding site" evidence="13">
    <location>
        <position position="422"/>
    </location>
    <ligand>
        <name>Mn(2+)</name>
        <dbReference type="ChEBI" id="CHEBI:29035"/>
        <label>1</label>
    </ligand>
</feature>
<dbReference type="GO" id="GO:0006096">
    <property type="term" value="P:glycolytic process"/>
    <property type="evidence" value="ECO:0007669"/>
    <property type="project" value="UniProtKB-UniRule"/>
</dbReference>
<name>A0A2W4R7A7_9GAMM</name>
<evidence type="ECO:0000256" key="9">
    <source>
        <dbReference type="ARBA" id="ARBA00023235"/>
    </source>
</evidence>
<dbReference type="PANTHER" id="PTHR31637">
    <property type="entry name" value="2,3-BISPHOSPHOGLYCERATE-INDEPENDENT PHOSPHOGLYCERATE MUTASE"/>
    <property type="match status" value="1"/>
</dbReference>
<evidence type="ECO:0000259" key="15">
    <source>
        <dbReference type="Pfam" id="PF06415"/>
    </source>
</evidence>
<keyword evidence="9" id="KW-0413">Isomerase</keyword>
<dbReference type="CDD" id="cd16010">
    <property type="entry name" value="iPGM"/>
    <property type="match status" value="1"/>
</dbReference>
<feature type="binding site" evidence="12">
    <location>
        <position position="354"/>
    </location>
    <ligand>
        <name>substrate</name>
    </ligand>
</feature>
<keyword evidence="8 13" id="KW-0464">Manganese</keyword>